<dbReference type="EMBL" id="CCBB010000003">
    <property type="protein sequence ID" value="CDO11355.1"/>
    <property type="molecule type" value="Genomic_DNA"/>
</dbReference>
<keyword evidence="2" id="KW-1185">Reference proteome</keyword>
<dbReference type="AlphaFoldDB" id="W9BMG4"/>
<dbReference type="OrthoDB" id="4628349at2"/>
<protein>
    <submittedName>
        <fullName evidence="1">Uncharacterized protein</fullName>
    </submittedName>
</protein>
<accession>W9BMG4</accession>
<evidence type="ECO:0000313" key="2">
    <source>
        <dbReference type="Proteomes" id="UP000028870"/>
    </source>
</evidence>
<dbReference type="RefSeq" id="WP_036403816.1">
    <property type="nucleotide sequence ID" value="NZ_CCBB010000003.1"/>
</dbReference>
<proteinExistence type="predicted"/>
<evidence type="ECO:0000313" key="1">
    <source>
        <dbReference type="EMBL" id="CDO11355.1"/>
    </source>
</evidence>
<comment type="caution">
    <text evidence="1">The sequence shown here is derived from an EMBL/GenBank/DDBJ whole genome shotgun (WGS) entry which is preliminary data.</text>
</comment>
<gene>
    <name evidence="1" type="ORF">BN977_06196</name>
</gene>
<reference evidence="1" key="2">
    <citation type="submission" date="2014-03" db="EMBL/GenBank/DDBJ databases">
        <authorList>
            <person name="Urmite Genomes"/>
        </authorList>
    </citation>
    <scope>NUCLEOTIDE SEQUENCE</scope>
    <source>
        <strain evidence="1">DSM 44829</strain>
    </source>
</reference>
<dbReference type="STRING" id="258533.BN977_06196"/>
<reference evidence="1" key="1">
    <citation type="submission" date="2014-03" db="EMBL/GenBank/DDBJ databases">
        <title>Draft Genome Sequence of Mycobacterium cosmeticum DSM 44829.</title>
        <authorList>
            <person name="Croce O."/>
            <person name="Robert C."/>
            <person name="Raoult D."/>
            <person name="Drancourt M."/>
        </authorList>
    </citation>
    <scope>NUCLEOTIDE SEQUENCE [LARGE SCALE GENOMIC DNA]</scope>
    <source>
        <strain evidence="1">DSM 44829</strain>
    </source>
</reference>
<organism evidence="1 2">
    <name type="scientific">Mycolicibacterium cosmeticum</name>
    <dbReference type="NCBI Taxonomy" id="258533"/>
    <lineage>
        <taxon>Bacteria</taxon>
        <taxon>Bacillati</taxon>
        <taxon>Actinomycetota</taxon>
        <taxon>Actinomycetes</taxon>
        <taxon>Mycobacteriales</taxon>
        <taxon>Mycobacteriaceae</taxon>
        <taxon>Mycolicibacterium</taxon>
    </lineage>
</organism>
<dbReference type="Proteomes" id="UP000028870">
    <property type="component" value="Unassembled WGS sequence"/>
</dbReference>
<sequence>MTSPERVFWRGAACTVWVGYDAAGALVFSGYDRAHLDGYEYSVVVAPDQFPALRRALGVTAAADVVDAVCAHVDDIMPGGERSWLDAHGIGCELRT</sequence>
<name>W9BMG4_MYCCO</name>
<dbReference type="eggNOG" id="ENOG50323S2">
    <property type="taxonomic scope" value="Bacteria"/>
</dbReference>